<accession>A0A0E9T976</accession>
<reference evidence="1" key="1">
    <citation type="submission" date="2014-11" db="EMBL/GenBank/DDBJ databases">
        <authorList>
            <person name="Amaro Gonzalez C."/>
        </authorList>
    </citation>
    <scope>NUCLEOTIDE SEQUENCE</scope>
</reference>
<protein>
    <submittedName>
        <fullName evidence="1">Uncharacterized protein</fullName>
    </submittedName>
</protein>
<evidence type="ECO:0000313" key="1">
    <source>
        <dbReference type="EMBL" id="JAH49972.1"/>
    </source>
</evidence>
<sequence>MRERDFSCPTWSGANLLYIPETKRLRWLRRRTKSG</sequence>
<proteinExistence type="predicted"/>
<organism evidence="1">
    <name type="scientific">Anguilla anguilla</name>
    <name type="common">European freshwater eel</name>
    <name type="synonym">Muraena anguilla</name>
    <dbReference type="NCBI Taxonomy" id="7936"/>
    <lineage>
        <taxon>Eukaryota</taxon>
        <taxon>Metazoa</taxon>
        <taxon>Chordata</taxon>
        <taxon>Craniata</taxon>
        <taxon>Vertebrata</taxon>
        <taxon>Euteleostomi</taxon>
        <taxon>Actinopterygii</taxon>
        <taxon>Neopterygii</taxon>
        <taxon>Teleostei</taxon>
        <taxon>Anguilliformes</taxon>
        <taxon>Anguillidae</taxon>
        <taxon>Anguilla</taxon>
    </lineage>
</organism>
<dbReference type="AlphaFoldDB" id="A0A0E9T976"/>
<dbReference type="EMBL" id="GBXM01058605">
    <property type="protein sequence ID" value="JAH49972.1"/>
    <property type="molecule type" value="Transcribed_RNA"/>
</dbReference>
<reference evidence="1" key="2">
    <citation type="journal article" date="2015" name="Fish Shellfish Immunol.">
        <title>Early steps in the European eel (Anguilla anguilla)-Vibrio vulnificus interaction in the gills: Role of the RtxA13 toxin.</title>
        <authorList>
            <person name="Callol A."/>
            <person name="Pajuelo D."/>
            <person name="Ebbesson L."/>
            <person name="Teles M."/>
            <person name="MacKenzie S."/>
            <person name="Amaro C."/>
        </authorList>
    </citation>
    <scope>NUCLEOTIDE SEQUENCE</scope>
</reference>
<name>A0A0E9T976_ANGAN</name>